<dbReference type="EMBL" id="JAPDRP010000040">
    <property type="protein sequence ID" value="KAJ9633907.1"/>
    <property type="molecule type" value="Genomic_DNA"/>
</dbReference>
<evidence type="ECO:0000313" key="1">
    <source>
        <dbReference type="EMBL" id="KAJ9633907.1"/>
    </source>
</evidence>
<comment type="caution">
    <text evidence="1">The sequence shown here is derived from an EMBL/GenBank/DDBJ whole genome shotgun (WGS) entry which is preliminary data.</text>
</comment>
<sequence>MRGRADSVKAKTPSRRRGKANSAKAKIPPRHRGKCLLVCYEELLGTSVHHQTVIEVIKKAGKTQAVEVKVFRQTNCHTYYFLAEHPTRFQSSFKSLRRLVGGTPHIEVAPKYDELRGKLPSDTELELLHNDFCRSADESQPSAAQGARARQAGAMSLASRPAPTVAQPDSMQALLADFLSTSNALLQPLANAFAEAIRTAGLSSLEHVPSPPSPLSEKSATAYPVLFPTLQCWHEIPRFDDILNQMLYSASSDTKVFARGNPYELCRCTSKVVKQLWRPDASTTYYAVDLKCPMTKMRVPEALLTLLHVYYPQNGELSCMGNITPEFSFVDLHIDNGQDVLTTVVGDAEDCVKLWALYPPEPHNLDLYYAYVGQDNKFLNLYSRLEDGIFVVQTSEQTIYLPAGWIHAVYTLKGGLVPGTMWSTAESLSVTAGILKREIKAKTASYSLAVSFLQSCQVALESHNADLQQCVAREWCVFGKDIQQLARAEGQQWPTPLVESVSNALKEKYSSCPQCGRPIQAHVCRAKGKRGQ</sequence>
<accession>A0ACC2YFD1</accession>
<reference evidence="1" key="1">
    <citation type="submission" date="2022-10" db="EMBL/GenBank/DDBJ databases">
        <title>Culturing micro-colonial fungi from biological soil crusts in the Mojave desert and describing Neophaeococcomyces mojavensis, and introducing the new genera and species Taxawa tesnikishii.</title>
        <authorList>
            <person name="Kurbessoian T."/>
            <person name="Stajich J.E."/>
        </authorList>
    </citation>
    <scope>NUCLEOTIDE SEQUENCE</scope>
    <source>
        <strain evidence="1">JES_115</strain>
    </source>
</reference>
<name>A0ACC2YFD1_9PEZI</name>
<keyword evidence="2" id="KW-1185">Reference proteome</keyword>
<dbReference type="Proteomes" id="UP001172680">
    <property type="component" value="Unassembled WGS sequence"/>
</dbReference>
<protein>
    <submittedName>
        <fullName evidence="1">Uncharacterized protein</fullName>
    </submittedName>
</protein>
<proteinExistence type="predicted"/>
<organism evidence="1 2">
    <name type="scientific">Coniosporium tulheliwenetii</name>
    <dbReference type="NCBI Taxonomy" id="3383036"/>
    <lineage>
        <taxon>Eukaryota</taxon>
        <taxon>Fungi</taxon>
        <taxon>Dikarya</taxon>
        <taxon>Ascomycota</taxon>
        <taxon>Pezizomycotina</taxon>
        <taxon>Dothideomycetes</taxon>
        <taxon>Dothideomycetes incertae sedis</taxon>
        <taxon>Coniosporium</taxon>
    </lineage>
</organism>
<evidence type="ECO:0000313" key="2">
    <source>
        <dbReference type="Proteomes" id="UP001172680"/>
    </source>
</evidence>
<gene>
    <name evidence="1" type="ORF">H2199_009198</name>
</gene>